<proteinExistence type="predicted"/>
<organism evidence="2 3">
    <name type="scientific">Ancylostoma ceylanicum</name>
    <dbReference type="NCBI Taxonomy" id="53326"/>
    <lineage>
        <taxon>Eukaryota</taxon>
        <taxon>Metazoa</taxon>
        <taxon>Ecdysozoa</taxon>
        <taxon>Nematoda</taxon>
        <taxon>Chromadorea</taxon>
        <taxon>Rhabditida</taxon>
        <taxon>Rhabditina</taxon>
        <taxon>Rhabditomorpha</taxon>
        <taxon>Strongyloidea</taxon>
        <taxon>Ancylostomatidae</taxon>
        <taxon>Ancylostomatinae</taxon>
        <taxon>Ancylostoma</taxon>
    </lineage>
</organism>
<evidence type="ECO:0000313" key="2">
    <source>
        <dbReference type="EMBL" id="EYC07294.1"/>
    </source>
</evidence>
<feature type="region of interest" description="Disordered" evidence="1">
    <location>
        <begin position="52"/>
        <end position="71"/>
    </location>
</feature>
<name>A0A016TW61_9BILA</name>
<dbReference type="Proteomes" id="UP000024635">
    <property type="component" value="Unassembled WGS sequence"/>
</dbReference>
<keyword evidence="3" id="KW-1185">Reference proteome</keyword>
<evidence type="ECO:0000256" key="1">
    <source>
        <dbReference type="SAM" id="MobiDB-lite"/>
    </source>
</evidence>
<protein>
    <submittedName>
        <fullName evidence="2">Uncharacterized protein</fullName>
    </submittedName>
</protein>
<evidence type="ECO:0000313" key="3">
    <source>
        <dbReference type="Proteomes" id="UP000024635"/>
    </source>
</evidence>
<reference evidence="3" key="1">
    <citation type="journal article" date="2015" name="Nat. Genet.">
        <title>The genome and transcriptome of the zoonotic hookworm Ancylostoma ceylanicum identify infection-specific gene families.</title>
        <authorList>
            <person name="Schwarz E.M."/>
            <person name="Hu Y."/>
            <person name="Antoshechkin I."/>
            <person name="Miller M.M."/>
            <person name="Sternberg P.W."/>
            <person name="Aroian R.V."/>
        </authorList>
    </citation>
    <scope>NUCLEOTIDE SEQUENCE</scope>
    <source>
        <strain evidence="3">HY135</strain>
    </source>
</reference>
<gene>
    <name evidence="2" type="primary">Acey_s0071.g576</name>
    <name evidence="2" type="ORF">Y032_0071g576</name>
</gene>
<comment type="caution">
    <text evidence="2">The sequence shown here is derived from an EMBL/GenBank/DDBJ whole genome shotgun (WGS) entry which is preliminary data.</text>
</comment>
<dbReference type="EMBL" id="JARK01001407">
    <property type="protein sequence ID" value="EYC07294.1"/>
    <property type="molecule type" value="Genomic_DNA"/>
</dbReference>
<sequence length="71" mass="8136">MLLRDLCYHSSRQGCPPRACCSDDMARAPEEWKILAVYVSHKYMRCASLPQKASTRRENVGNILSKRGRHS</sequence>
<dbReference type="AlphaFoldDB" id="A0A016TW61"/>
<accession>A0A016TW61</accession>